<dbReference type="SUPFAM" id="SSF64182">
    <property type="entry name" value="DHH phosphoesterases"/>
    <property type="match status" value="1"/>
</dbReference>
<dbReference type="OrthoDB" id="868021at2"/>
<dbReference type="RefSeq" id="WP_109957703.1">
    <property type="nucleotide sequence ID" value="NZ_CP029553.1"/>
</dbReference>
<dbReference type="Proteomes" id="UP000245444">
    <property type="component" value="Chromosome"/>
</dbReference>
<dbReference type="InterPro" id="IPR038763">
    <property type="entry name" value="DHH_sf"/>
</dbReference>
<keyword evidence="2" id="KW-1185">Reference proteome</keyword>
<name>A0A2U8WGH8_9HYPH</name>
<protein>
    <submittedName>
        <fullName evidence="1">Phosphoesterase</fullName>
    </submittedName>
</protein>
<sequence>MTSDAPPGLRETLARFGPGTPVILCHDDADGLSAGAILARAFAGTSHGPARVRVIGRGEGAWSDAIRAELAAGPPVAGLVVADLGVQAEPILPGLPTLLVDHHVPRGRPAPEVATVISGADEAPIPTSSLLAHRCAAALLGEAGADALVWLAALGAVGDLGERGAAAQFPDAMTRARRFGTLKALREAVSLVNAPRRASRGDAAPALRLLLRADGPDAVLSDASPDGEALRSARAEVATALDAARKGPPLFSGPVALIRCDSPCQIHPLVAQSWTHRLRRQVVIGANAGFREGFVHFAVRSAAVPDLIAFLGERAPPLGPDDQFAQGHRRATGGQVTRETWNRFAAGLGFGPEAAL</sequence>
<dbReference type="InterPro" id="IPR051673">
    <property type="entry name" value="SSDNA_exonuclease_RecJ"/>
</dbReference>
<evidence type="ECO:0000313" key="1">
    <source>
        <dbReference type="EMBL" id="AWN45334.1"/>
    </source>
</evidence>
<evidence type="ECO:0000313" key="2">
    <source>
        <dbReference type="Proteomes" id="UP000245444"/>
    </source>
</evidence>
<dbReference type="PANTHER" id="PTHR30255:SF2">
    <property type="entry name" value="SINGLE-STRANDED-DNA-SPECIFIC EXONUCLEASE RECJ"/>
    <property type="match status" value="1"/>
</dbReference>
<accession>A0A2U8WGH8</accession>
<dbReference type="KEGG" id="mtea:DK419_02530"/>
<reference evidence="1 2" key="1">
    <citation type="submission" date="2018-05" db="EMBL/GenBank/DDBJ databases">
        <title>Complete Genome Sequence of Methylobacterium sp. 17Sr1-28.</title>
        <authorList>
            <person name="Srinivasan S."/>
        </authorList>
    </citation>
    <scope>NUCLEOTIDE SEQUENCE [LARGE SCALE GENOMIC DNA]</scope>
    <source>
        <strain evidence="1 2">17Sr1-28</strain>
    </source>
</reference>
<dbReference type="AlphaFoldDB" id="A0A2U8WGH8"/>
<organism evidence="1 2">
    <name type="scientific">Methylobacterium terrae</name>
    <dbReference type="NCBI Taxonomy" id="2202827"/>
    <lineage>
        <taxon>Bacteria</taxon>
        <taxon>Pseudomonadati</taxon>
        <taxon>Pseudomonadota</taxon>
        <taxon>Alphaproteobacteria</taxon>
        <taxon>Hyphomicrobiales</taxon>
        <taxon>Methylobacteriaceae</taxon>
        <taxon>Methylobacterium</taxon>
    </lineage>
</organism>
<gene>
    <name evidence="1" type="ORF">DK419_02530</name>
</gene>
<proteinExistence type="predicted"/>
<dbReference type="EMBL" id="CP029553">
    <property type="protein sequence ID" value="AWN45334.1"/>
    <property type="molecule type" value="Genomic_DNA"/>
</dbReference>
<dbReference type="PANTHER" id="PTHR30255">
    <property type="entry name" value="SINGLE-STRANDED-DNA-SPECIFIC EXONUCLEASE RECJ"/>
    <property type="match status" value="1"/>
</dbReference>